<dbReference type="AlphaFoldDB" id="A0A510WQW5"/>
<comment type="caution">
    <text evidence="6">The sequence shown here is derived from an EMBL/GenBank/DDBJ whole genome shotgun (WGS) entry which is preliminary data.</text>
</comment>
<feature type="transmembrane region" description="Helical" evidence="5">
    <location>
        <begin position="94"/>
        <end position="113"/>
    </location>
</feature>
<keyword evidence="3 5" id="KW-1133">Transmembrane helix</keyword>
<evidence type="ECO:0000256" key="2">
    <source>
        <dbReference type="ARBA" id="ARBA00022692"/>
    </source>
</evidence>
<dbReference type="EMBL" id="BJUI01000003">
    <property type="protein sequence ID" value="GEK41612.1"/>
    <property type="molecule type" value="Genomic_DNA"/>
</dbReference>
<organism evidence="6 7">
    <name type="scientific">Ligilactobacillus aviarius</name>
    <dbReference type="NCBI Taxonomy" id="1606"/>
    <lineage>
        <taxon>Bacteria</taxon>
        <taxon>Bacillati</taxon>
        <taxon>Bacillota</taxon>
        <taxon>Bacilli</taxon>
        <taxon>Lactobacillales</taxon>
        <taxon>Lactobacillaceae</taxon>
        <taxon>Ligilactobacillus</taxon>
    </lineage>
</organism>
<evidence type="ECO:0000256" key="4">
    <source>
        <dbReference type="ARBA" id="ARBA00023136"/>
    </source>
</evidence>
<feature type="transmembrane region" description="Helical" evidence="5">
    <location>
        <begin position="148"/>
        <end position="166"/>
    </location>
</feature>
<evidence type="ECO:0000256" key="3">
    <source>
        <dbReference type="ARBA" id="ARBA00022989"/>
    </source>
</evidence>
<reference evidence="6 7" key="1">
    <citation type="submission" date="2019-07" db="EMBL/GenBank/DDBJ databases">
        <title>Whole genome shotgun sequence of Lactobacillus aviarius subsp. aviarius NBRC 102162.</title>
        <authorList>
            <person name="Hosoyama A."/>
            <person name="Uohara A."/>
            <person name="Ohji S."/>
            <person name="Ichikawa N."/>
        </authorList>
    </citation>
    <scope>NUCLEOTIDE SEQUENCE [LARGE SCALE GENOMIC DNA]</scope>
    <source>
        <strain evidence="6 7">NBRC 102162</strain>
    </source>
</reference>
<keyword evidence="4 5" id="KW-0472">Membrane</keyword>
<dbReference type="Proteomes" id="UP000321722">
    <property type="component" value="Unassembled WGS sequence"/>
</dbReference>
<dbReference type="RefSeq" id="WP_057827652.1">
    <property type="nucleotide sequence ID" value="NZ_AYZA01000022.1"/>
</dbReference>
<proteinExistence type="predicted"/>
<comment type="subcellular location">
    <subcellularLocation>
        <location evidence="1">Membrane</location>
        <topology evidence="1">Multi-pass membrane protein</topology>
    </subcellularLocation>
</comment>
<sequence>MWLNTKFNCCIFLLKVTNSDFLGENHNKFGDFFVSGFLISYLIMKLIEWPLKRDMGGLVLFIPYVIITTIFYIFSGTMTGFIALVLKAMGFPNIIYQSLLVTTIVFGVSTVLGMRSNKEPQEHPILNSVFVSGIAVAFINLIFKSNLINIIIDIILLVCISSFVYYDANKIRSRISSRGILGTKKLTYYTYILYDATNLVLDFGLLWEDIADLMFEGRNKDD</sequence>
<evidence type="ECO:0000313" key="6">
    <source>
        <dbReference type="EMBL" id="GEK41612.1"/>
    </source>
</evidence>
<dbReference type="InterPro" id="IPR006214">
    <property type="entry name" value="Bax_inhibitor_1-related"/>
</dbReference>
<keyword evidence="2 5" id="KW-0812">Transmembrane</keyword>
<evidence type="ECO:0000256" key="1">
    <source>
        <dbReference type="ARBA" id="ARBA00004141"/>
    </source>
</evidence>
<protein>
    <submittedName>
        <fullName evidence="6">Uncharacterized protein</fullName>
    </submittedName>
</protein>
<evidence type="ECO:0000313" key="7">
    <source>
        <dbReference type="Proteomes" id="UP000321722"/>
    </source>
</evidence>
<dbReference type="GO" id="GO:0016020">
    <property type="term" value="C:membrane"/>
    <property type="evidence" value="ECO:0007669"/>
    <property type="project" value="UniProtKB-SubCell"/>
</dbReference>
<evidence type="ECO:0000256" key="5">
    <source>
        <dbReference type="SAM" id="Phobius"/>
    </source>
</evidence>
<gene>
    <name evidence="6" type="ORF">LAV01_04440</name>
</gene>
<accession>A0A510WQW5</accession>
<feature type="transmembrane region" description="Helical" evidence="5">
    <location>
        <begin position="125"/>
        <end position="142"/>
    </location>
</feature>
<dbReference type="Pfam" id="PF01027">
    <property type="entry name" value="Bax1-I"/>
    <property type="match status" value="1"/>
</dbReference>
<name>A0A510WQW5_9LACO</name>
<feature type="transmembrane region" description="Helical" evidence="5">
    <location>
        <begin position="29"/>
        <end position="47"/>
    </location>
</feature>
<keyword evidence="7" id="KW-1185">Reference proteome</keyword>
<feature type="transmembrane region" description="Helical" evidence="5">
    <location>
        <begin position="59"/>
        <end position="82"/>
    </location>
</feature>